<proteinExistence type="predicted"/>
<dbReference type="EMBL" id="CACRXK020018571">
    <property type="protein sequence ID" value="CAB4032644.1"/>
    <property type="molecule type" value="Genomic_DNA"/>
</dbReference>
<sequence length="155" mass="16978">MDMSKAFDKVNHQILIHKLYNCFGISGSSLGWFSSYLLNRRQRVIVLGATSSEKPVLSGVPQGSILGPILFLLYVNDLPDVVNNAKVASFADDTKLFKCVDSHIDGASIQSDLDNLEEWSTSSGLVFNQNNSVRELPGKRLPPNSPTPSKTKPSQ</sequence>
<dbReference type="OrthoDB" id="10056483at2759"/>
<evidence type="ECO:0000313" key="2">
    <source>
        <dbReference type="EMBL" id="CAB4032644.1"/>
    </source>
</evidence>
<comment type="caution">
    <text evidence="2">The sequence shown here is derived from an EMBL/GenBank/DDBJ whole genome shotgun (WGS) entry which is preliminary data.</text>
</comment>
<keyword evidence="3" id="KW-1185">Reference proteome</keyword>
<dbReference type="PROSITE" id="PS50878">
    <property type="entry name" value="RT_POL"/>
    <property type="match status" value="1"/>
</dbReference>
<gene>
    <name evidence="2" type="ORF">PACLA_8A070064</name>
</gene>
<reference evidence="2" key="1">
    <citation type="submission" date="2020-04" db="EMBL/GenBank/DDBJ databases">
        <authorList>
            <person name="Alioto T."/>
            <person name="Alioto T."/>
            <person name="Gomez Garrido J."/>
        </authorList>
    </citation>
    <scope>NUCLEOTIDE SEQUENCE</scope>
    <source>
        <strain evidence="2">A484AB</strain>
    </source>
</reference>
<dbReference type="InterPro" id="IPR000477">
    <property type="entry name" value="RT_dom"/>
</dbReference>
<dbReference type="AlphaFoldDB" id="A0A6S7JRB4"/>
<protein>
    <submittedName>
        <fullName evidence="2">Uncharacterized protein</fullName>
    </submittedName>
</protein>
<dbReference type="Pfam" id="PF00078">
    <property type="entry name" value="RVT_1"/>
    <property type="match status" value="1"/>
</dbReference>
<feature type="region of interest" description="Disordered" evidence="1">
    <location>
        <begin position="133"/>
        <end position="155"/>
    </location>
</feature>
<evidence type="ECO:0000313" key="3">
    <source>
        <dbReference type="Proteomes" id="UP001152795"/>
    </source>
</evidence>
<accession>A0A6S7JRB4</accession>
<evidence type="ECO:0000256" key="1">
    <source>
        <dbReference type="SAM" id="MobiDB-lite"/>
    </source>
</evidence>
<dbReference type="PANTHER" id="PTHR33332">
    <property type="entry name" value="REVERSE TRANSCRIPTASE DOMAIN-CONTAINING PROTEIN"/>
    <property type="match status" value="1"/>
</dbReference>
<organism evidence="2 3">
    <name type="scientific">Paramuricea clavata</name>
    <name type="common">Red gorgonian</name>
    <name type="synonym">Violescent sea-whip</name>
    <dbReference type="NCBI Taxonomy" id="317549"/>
    <lineage>
        <taxon>Eukaryota</taxon>
        <taxon>Metazoa</taxon>
        <taxon>Cnidaria</taxon>
        <taxon>Anthozoa</taxon>
        <taxon>Octocorallia</taxon>
        <taxon>Malacalcyonacea</taxon>
        <taxon>Plexauridae</taxon>
        <taxon>Paramuricea</taxon>
    </lineage>
</organism>
<name>A0A6S7JRB4_PARCT</name>
<dbReference type="Proteomes" id="UP001152795">
    <property type="component" value="Unassembled WGS sequence"/>
</dbReference>